<feature type="domain" description="Putative endonuclease Z1" evidence="2">
    <location>
        <begin position="387"/>
        <end position="612"/>
    </location>
</feature>
<dbReference type="AlphaFoldDB" id="D7WDL0"/>
<evidence type="ECO:0000313" key="3">
    <source>
        <dbReference type="EMBL" id="EFK54241.1"/>
    </source>
</evidence>
<name>D7WDL0_9CORY</name>
<evidence type="ECO:0000313" key="4">
    <source>
        <dbReference type="Proteomes" id="UP000004208"/>
    </source>
</evidence>
<organism evidence="3 4">
    <name type="scientific">Corynebacterium genitalium ATCC 33030</name>
    <dbReference type="NCBI Taxonomy" id="585529"/>
    <lineage>
        <taxon>Bacteria</taxon>
        <taxon>Bacillati</taxon>
        <taxon>Actinomycetota</taxon>
        <taxon>Actinomycetes</taxon>
        <taxon>Mycobacteriales</taxon>
        <taxon>Corynebacteriaceae</taxon>
        <taxon>Corynebacterium</taxon>
    </lineage>
</organism>
<dbReference type="Proteomes" id="UP000004208">
    <property type="component" value="Unassembled WGS sequence"/>
</dbReference>
<dbReference type="Pfam" id="PF10593">
    <property type="entry name" value="Z1"/>
    <property type="match status" value="1"/>
</dbReference>
<accession>D7WDL0</accession>
<dbReference type="Gene3D" id="3.40.50.300">
    <property type="entry name" value="P-loop containing nucleotide triphosphate hydrolases"/>
    <property type="match status" value="1"/>
</dbReference>
<sequence>MLQVLSLERLFVSEFDEGFYVMFTALARQQGLDSAVQQMTNLNILPADEIAAMREKYTTGIARVAGIGGPVMARAQESWYAGAQATDPSWSQFVKSMERENRGNQVQEVHLASDKIIGLTPNTKAGEGKRRGKGLVVGFVQSGKTTNFTAVAAKASDLDYRMVIVLAGIHNSLRRQTQTRLEEILSPEENRGRWQPITRRNQDFDLVRLDEEAKEEGSAFNAESLLNNPGKTLLVVVKKNHVVLRKLRDWLSTDAAQKQLQENHVLVIDDEADQASVETNTINPLIREILQLMPLSTYIGYTATPFANVFINPHVSDDLYPEDFIYPLPRPEGYFGPEKLFGRDVLDGGEDFDGYDMIREIPEEDEFLYRPRKRNEVSSFNPTMTPELREAVRWFCLATAARWNREHPDEFVNSSMLIHTSYQIEVHQSYEEMLKEEITQLSESVTSLDETVLDELREQWLRETAAVDSSIFGREIETFHEVLAQLPAVLKDVRVVIENSGSAERLDYKKKQDNTIVAVGGNTLSRGITLLGLVSSVFIRPSNTYDTLMQMGRWFGFREGYEELPRIWTTDQLRRSFRHLALVEQEMRSDMEVYERQSLTPREAAVRIRTHPTLRITAKMGAAVAAQTSFNGARLQIRDYEIDTETLEKNWNAGEALINAAKRRSTPEEVQSTHIVYRDVPVEPVLEFLDRYHVSSDQPDVDTDAIKRYIQGRLAADNPQMGLWNVAIRGGDREEKVTDFAGHEVRLVNRAPLKDSKSGRADIGTLMVPQDLVIDLDIPNSEARRLKESGMKEKRWESPEVKDKGLLVLYPIDRESTDTRKAGRRADMNSALHVLGVAIVFPRANYSESERTKKQTTHMHVDLGAVEANEVEVELAESPEQVDTSRELYKEAP</sequence>
<dbReference type="EMBL" id="ACLJ02000003">
    <property type="protein sequence ID" value="EFK54241.1"/>
    <property type="molecule type" value="Genomic_DNA"/>
</dbReference>
<protein>
    <recommendedName>
        <fullName evidence="2">Putative endonuclease Z1 domain-containing protein</fullName>
    </recommendedName>
</protein>
<gene>
    <name evidence="3" type="ORF">HMPREF0291_11898</name>
</gene>
<evidence type="ECO:0000259" key="2">
    <source>
        <dbReference type="Pfam" id="PF10593"/>
    </source>
</evidence>
<dbReference type="InterPro" id="IPR018310">
    <property type="entry name" value="Put_endonuclease_Z1-dom"/>
</dbReference>
<dbReference type="InterPro" id="IPR027417">
    <property type="entry name" value="P-loop_NTPase"/>
</dbReference>
<dbReference type="HOGENOM" id="CLU_007800_1_0_11"/>
<reference evidence="3" key="1">
    <citation type="submission" date="2010-06" db="EMBL/GenBank/DDBJ databases">
        <authorList>
            <person name="Muzny D."/>
            <person name="Qin X."/>
            <person name="Buhay C."/>
            <person name="Dugan-Rocha S."/>
            <person name="Ding Y."/>
            <person name="Chen G."/>
            <person name="Hawes A."/>
            <person name="Holder M."/>
            <person name="Jhangiani S."/>
            <person name="Johnson A."/>
            <person name="Khan Z."/>
            <person name="Li Z."/>
            <person name="Liu W."/>
            <person name="Liu X."/>
            <person name="Perez L."/>
            <person name="Shen H."/>
            <person name="Wang Q."/>
            <person name="Watt J."/>
            <person name="Xi L."/>
            <person name="Xin Y."/>
            <person name="Zhou J."/>
            <person name="Deng J."/>
            <person name="Jiang H."/>
            <person name="Liu Y."/>
            <person name="Qu J."/>
            <person name="Song X.-Z."/>
            <person name="Zhang L."/>
            <person name="Villasana D."/>
            <person name="Johnson A."/>
            <person name="Liu J."/>
            <person name="Liyanage D."/>
            <person name="Lorensuhewa L."/>
            <person name="Robinson T."/>
            <person name="Song A."/>
            <person name="Song B.-B."/>
            <person name="Dinh H."/>
            <person name="Thornton R."/>
            <person name="Coyle M."/>
            <person name="Francisco L."/>
            <person name="Jackson L."/>
            <person name="Javaid M."/>
            <person name="Korchina V."/>
            <person name="Kovar C."/>
            <person name="Mata R."/>
            <person name="Mathew T."/>
            <person name="Ngo R."/>
            <person name="Nguyen L."/>
            <person name="Nguyen N."/>
            <person name="Okwuonu G."/>
            <person name="Ongeri F."/>
            <person name="Pham C."/>
            <person name="Simmons D."/>
            <person name="Wilczek-Boney K."/>
            <person name="Hale W."/>
            <person name="Jakkamsetti A."/>
            <person name="Pham P."/>
            <person name="Ruth R."/>
            <person name="San Lucas F."/>
            <person name="Warren J."/>
            <person name="Zhang J."/>
            <person name="Zhao Z."/>
            <person name="Zhou C."/>
            <person name="Zhu D."/>
            <person name="Lee S."/>
            <person name="Bess C."/>
            <person name="Blankenburg K."/>
            <person name="Forbes L."/>
            <person name="Fu Q."/>
            <person name="Gubbala S."/>
            <person name="Hirani K."/>
            <person name="Jayaseelan J.C."/>
            <person name="Lara F."/>
            <person name="Munidasa M."/>
            <person name="Palculict T."/>
            <person name="Patil S."/>
            <person name="Pu L.-L."/>
            <person name="Saada N."/>
            <person name="Tang L."/>
            <person name="Weissenberger G."/>
            <person name="Zhu Y."/>
            <person name="Hemphill L."/>
            <person name="Shang Y."/>
            <person name="Youmans B."/>
            <person name="Ayvaz T."/>
            <person name="Ross M."/>
            <person name="Santibanez J."/>
            <person name="Aqrawi P."/>
            <person name="Gross S."/>
            <person name="Joshi V."/>
            <person name="Fowler G."/>
            <person name="Nazareth L."/>
            <person name="Reid J."/>
            <person name="Worley K."/>
            <person name="Petrosino J."/>
            <person name="Highlander S."/>
            <person name="Gibbs R."/>
        </authorList>
    </citation>
    <scope>NUCLEOTIDE SEQUENCE [LARGE SCALE GENOMIC DNA]</scope>
    <source>
        <strain evidence="3">ATCC 33030</strain>
    </source>
</reference>
<dbReference type="STRING" id="585529.HMPREF0291_11898"/>
<feature type="compositionally biased region" description="Basic and acidic residues" evidence="1">
    <location>
        <begin position="883"/>
        <end position="893"/>
    </location>
</feature>
<dbReference type="SUPFAM" id="SSF52540">
    <property type="entry name" value="P-loop containing nucleoside triphosphate hydrolases"/>
    <property type="match status" value="1"/>
</dbReference>
<feature type="region of interest" description="Disordered" evidence="1">
    <location>
        <begin position="872"/>
        <end position="893"/>
    </location>
</feature>
<dbReference type="eggNOG" id="COG1100">
    <property type="taxonomic scope" value="Bacteria"/>
</dbReference>
<evidence type="ECO:0000256" key="1">
    <source>
        <dbReference type="SAM" id="MobiDB-lite"/>
    </source>
</evidence>
<proteinExistence type="predicted"/>
<keyword evidence="4" id="KW-1185">Reference proteome</keyword>
<comment type="caution">
    <text evidence="3">The sequence shown here is derived from an EMBL/GenBank/DDBJ whole genome shotgun (WGS) entry which is preliminary data.</text>
</comment>